<evidence type="ECO:0000313" key="4">
    <source>
        <dbReference type="Proteomes" id="UP001221757"/>
    </source>
</evidence>
<feature type="region of interest" description="Disordered" evidence="1">
    <location>
        <begin position="20"/>
        <end position="62"/>
    </location>
</feature>
<keyword evidence="2" id="KW-0732">Signal</keyword>
<comment type="caution">
    <text evidence="3">The sequence shown here is derived from an EMBL/GenBank/DDBJ whole genome shotgun (WGS) entry which is preliminary data.</text>
</comment>
<evidence type="ECO:0000313" key="3">
    <source>
        <dbReference type="EMBL" id="KAJ7681225.1"/>
    </source>
</evidence>
<accession>A0AAD7GC41</accession>
<gene>
    <name evidence="3" type="ORF">B0H17DRAFT_1138656</name>
</gene>
<sequence>MDWRVFMTVIILRGIAGAGTRRSGKRRAERDPSGDQNPNGTGRSRRAGANRQRGSSGVYCRDRGSPTRLARWTVAGTNSVVMKGEDGIITCTNLPPSSGHYPLYYIEADNKNVDPPRDISREIWYGLVVEIENDVRYVQHPKRCGTHENAKEVGPVQEPDIRKLDTLLMGPA</sequence>
<proteinExistence type="predicted"/>
<organism evidence="3 4">
    <name type="scientific">Mycena rosella</name>
    <name type="common">Pink bonnet</name>
    <name type="synonym">Agaricus rosellus</name>
    <dbReference type="NCBI Taxonomy" id="1033263"/>
    <lineage>
        <taxon>Eukaryota</taxon>
        <taxon>Fungi</taxon>
        <taxon>Dikarya</taxon>
        <taxon>Basidiomycota</taxon>
        <taxon>Agaricomycotina</taxon>
        <taxon>Agaricomycetes</taxon>
        <taxon>Agaricomycetidae</taxon>
        <taxon>Agaricales</taxon>
        <taxon>Marasmiineae</taxon>
        <taxon>Mycenaceae</taxon>
        <taxon>Mycena</taxon>
    </lineage>
</organism>
<feature type="signal peptide" evidence="2">
    <location>
        <begin position="1"/>
        <end position="17"/>
    </location>
</feature>
<name>A0AAD7GC41_MYCRO</name>
<dbReference type="AlphaFoldDB" id="A0AAD7GC41"/>
<feature type="chain" id="PRO_5042141602" evidence="2">
    <location>
        <begin position="18"/>
        <end position="172"/>
    </location>
</feature>
<keyword evidence="4" id="KW-1185">Reference proteome</keyword>
<evidence type="ECO:0000256" key="1">
    <source>
        <dbReference type="SAM" id="MobiDB-lite"/>
    </source>
</evidence>
<evidence type="ECO:0000256" key="2">
    <source>
        <dbReference type="SAM" id="SignalP"/>
    </source>
</evidence>
<dbReference type="EMBL" id="JARKIE010000121">
    <property type="protein sequence ID" value="KAJ7681225.1"/>
    <property type="molecule type" value="Genomic_DNA"/>
</dbReference>
<protein>
    <submittedName>
        <fullName evidence="3">Uncharacterized protein</fullName>
    </submittedName>
</protein>
<dbReference type="Proteomes" id="UP001221757">
    <property type="component" value="Unassembled WGS sequence"/>
</dbReference>
<reference evidence="3" key="1">
    <citation type="submission" date="2023-03" db="EMBL/GenBank/DDBJ databases">
        <title>Massive genome expansion in bonnet fungi (Mycena s.s.) driven by repeated elements and novel gene families across ecological guilds.</title>
        <authorList>
            <consortium name="Lawrence Berkeley National Laboratory"/>
            <person name="Harder C.B."/>
            <person name="Miyauchi S."/>
            <person name="Viragh M."/>
            <person name="Kuo A."/>
            <person name="Thoen E."/>
            <person name="Andreopoulos B."/>
            <person name="Lu D."/>
            <person name="Skrede I."/>
            <person name="Drula E."/>
            <person name="Henrissat B."/>
            <person name="Morin E."/>
            <person name="Kohler A."/>
            <person name="Barry K."/>
            <person name="LaButti K."/>
            <person name="Morin E."/>
            <person name="Salamov A."/>
            <person name="Lipzen A."/>
            <person name="Mereny Z."/>
            <person name="Hegedus B."/>
            <person name="Baldrian P."/>
            <person name="Stursova M."/>
            <person name="Weitz H."/>
            <person name="Taylor A."/>
            <person name="Grigoriev I.V."/>
            <person name="Nagy L.G."/>
            <person name="Martin F."/>
            <person name="Kauserud H."/>
        </authorList>
    </citation>
    <scope>NUCLEOTIDE SEQUENCE</scope>
    <source>
        <strain evidence="3">CBHHK067</strain>
    </source>
</reference>